<keyword evidence="2" id="KW-1185">Reference proteome</keyword>
<proteinExistence type="predicted"/>
<name>A0A938YHD1_9ACTN</name>
<evidence type="ECO:0000313" key="1">
    <source>
        <dbReference type="EMBL" id="MBM9469633.1"/>
    </source>
</evidence>
<dbReference type="Proteomes" id="UP000663792">
    <property type="component" value="Unassembled WGS sequence"/>
</dbReference>
<gene>
    <name evidence="1" type="ORF">JL106_20310</name>
</gene>
<evidence type="ECO:0000313" key="2">
    <source>
        <dbReference type="Proteomes" id="UP000663792"/>
    </source>
</evidence>
<comment type="caution">
    <text evidence="1">The sequence shown here is derived from an EMBL/GenBank/DDBJ whole genome shotgun (WGS) entry which is preliminary data.</text>
</comment>
<dbReference type="EMBL" id="JAERWK010000032">
    <property type="protein sequence ID" value="MBM9469633.1"/>
    <property type="molecule type" value="Genomic_DNA"/>
</dbReference>
<sequence length="283" mass="28449">MAGDRGWIQPQDPLVGCLTGDQQLYIVPGSADGAVCAAAGLHVVDSDLPFAPTAPGPTGPVAPPSITALPAGTTSASCFKDAASTAAGPDTGDGRQSYGVTLAYKAGKPAAMLTIQDLQDLCRQSMTAELHWIGPGDPLVGCLGENDDVFVIPGTSDGAVCASLDLPLISATAPYGTVSVPSPAPVPASAWGAICHASSDPARSDESELFEYGDALGTSGPGTPTLEQLLDICQQTMARNAWPAAGSPLVGCLDASGMIRIYPDDGTGSGICAALGLPQVVSW</sequence>
<dbReference type="RefSeq" id="WP_205262599.1">
    <property type="nucleotide sequence ID" value="NZ_JAERWK010000032.1"/>
</dbReference>
<accession>A0A938YHD1</accession>
<organism evidence="1 2">
    <name type="scientific">Nakamurella leprariae</name>
    <dbReference type="NCBI Taxonomy" id="2803911"/>
    <lineage>
        <taxon>Bacteria</taxon>
        <taxon>Bacillati</taxon>
        <taxon>Actinomycetota</taxon>
        <taxon>Actinomycetes</taxon>
        <taxon>Nakamurellales</taxon>
        <taxon>Nakamurellaceae</taxon>
        <taxon>Nakamurella</taxon>
    </lineage>
</organism>
<reference evidence="1" key="1">
    <citation type="submission" date="2021-01" db="EMBL/GenBank/DDBJ databases">
        <title>YIM 132084 draft genome.</title>
        <authorList>
            <person name="An D."/>
        </authorList>
    </citation>
    <scope>NUCLEOTIDE SEQUENCE</scope>
    <source>
        <strain evidence="1">YIM 132084</strain>
    </source>
</reference>
<dbReference type="AlphaFoldDB" id="A0A938YHD1"/>
<protein>
    <submittedName>
        <fullName evidence="1">Uncharacterized protein</fullName>
    </submittedName>
</protein>